<feature type="region of interest" description="Disordered" evidence="1">
    <location>
        <begin position="1"/>
        <end position="29"/>
    </location>
</feature>
<gene>
    <name evidence="2" type="ORF">EJD97_021938</name>
</gene>
<reference evidence="2" key="1">
    <citation type="submission" date="2019-05" db="EMBL/GenBank/DDBJ databases">
        <title>The de novo reference genome and transcriptome assemblies of the wild tomato species Solanum chilense.</title>
        <authorList>
            <person name="Stam R."/>
            <person name="Nosenko T."/>
            <person name="Hoerger A.C."/>
            <person name="Stephan W."/>
            <person name="Seidel M.A."/>
            <person name="Kuhn J.M.M."/>
            <person name="Haberer G."/>
            <person name="Tellier A."/>
        </authorList>
    </citation>
    <scope>NUCLEOTIDE SEQUENCE</scope>
    <source>
        <tissue evidence="2">Mature leaves</tissue>
    </source>
</reference>
<dbReference type="EMBL" id="RXGB01000068">
    <property type="protein sequence ID" value="TMX05407.1"/>
    <property type="molecule type" value="Genomic_DNA"/>
</dbReference>
<name>A0A6N2CCH7_SOLCI</name>
<accession>A0A6N2CCH7</accession>
<evidence type="ECO:0000256" key="1">
    <source>
        <dbReference type="SAM" id="MobiDB-lite"/>
    </source>
</evidence>
<dbReference type="AlphaFoldDB" id="A0A6N2CCH7"/>
<sequence length="75" mass="8435">MNTRRNNARRAEVENMNEAVPSQDPQNPKVHIEEGVMSDIDLKAAIHSLNQVLATQVAKDTTVQVNLNFRIMHQG</sequence>
<protein>
    <submittedName>
        <fullName evidence="2">Uncharacterized protein</fullName>
    </submittedName>
</protein>
<comment type="caution">
    <text evidence="2">The sequence shown here is derived from an EMBL/GenBank/DDBJ whole genome shotgun (WGS) entry which is preliminary data.</text>
</comment>
<organism evidence="2">
    <name type="scientific">Solanum chilense</name>
    <name type="common">Tomato</name>
    <name type="synonym">Lycopersicon chilense</name>
    <dbReference type="NCBI Taxonomy" id="4083"/>
    <lineage>
        <taxon>Eukaryota</taxon>
        <taxon>Viridiplantae</taxon>
        <taxon>Streptophyta</taxon>
        <taxon>Embryophyta</taxon>
        <taxon>Tracheophyta</taxon>
        <taxon>Spermatophyta</taxon>
        <taxon>Magnoliopsida</taxon>
        <taxon>eudicotyledons</taxon>
        <taxon>Gunneridae</taxon>
        <taxon>Pentapetalae</taxon>
        <taxon>asterids</taxon>
        <taxon>lamiids</taxon>
        <taxon>Solanales</taxon>
        <taxon>Solanaceae</taxon>
        <taxon>Solanoideae</taxon>
        <taxon>Solaneae</taxon>
        <taxon>Solanum</taxon>
        <taxon>Solanum subgen. Lycopersicon</taxon>
    </lineage>
</organism>
<evidence type="ECO:0000313" key="2">
    <source>
        <dbReference type="EMBL" id="TMX05407.1"/>
    </source>
</evidence>
<proteinExistence type="predicted"/>